<dbReference type="Proteomes" id="UP000789375">
    <property type="component" value="Unassembled WGS sequence"/>
</dbReference>
<dbReference type="Pfam" id="PF01119">
    <property type="entry name" value="DNA_mis_repair"/>
    <property type="match status" value="1"/>
</dbReference>
<evidence type="ECO:0000313" key="6">
    <source>
        <dbReference type="Proteomes" id="UP000789375"/>
    </source>
</evidence>
<dbReference type="GO" id="GO:0030983">
    <property type="term" value="F:mismatched DNA binding"/>
    <property type="evidence" value="ECO:0007669"/>
    <property type="project" value="InterPro"/>
</dbReference>
<name>A0A9N9BYW5_FUNMO</name>
<gene>
    <name evidence="5" type="ORF">FMOSSE_LOCUS8124</name>
</gene>
<dbReference type="PROSITE" id="PS00058">
    <property type="entry name" value="DNA_MISMATCH_REPAIR_1"/>
    <property type="match status" value="1"/>
</dbReference>
<dbReference type="PANTHER" id="PTHR10073">
    <property type="entry name" value="DNA MISMATCH REPAIR PROTEIN MLH, PMS, MUTL"/>
    <property type="match status" value="1"/>
</dbReference>
<feature type="region of interest" description="Disordered" evidence="3">
    <location>
        <begin position="1"/>
        <end position="31"/>
    </location>
</feature>
<dbReference type="InterPro" id="IPR014762">
    <property type="entry name" value="DNA_mismatch_repair_CS"/>
</dbReference>
<evidence type="ECO:0000313" key="5">
    <source>
        <dbReference type="EMBL" id="CAG8584628.1"/>
    </source>
</evidence>
<comment type="caution">
    <text evidence="5">The sequence shown here is derived from an EMBL/GenBank/DDBJ whole genome shotgun (WGS) entry which is preliminary data.</text>
</comment>
<dbReference type="GO" id="GO:0006298">
    <property type="term" value="P:mismatch repair"/>
    <property type="evidence" value="ECO:0007669"/>
    <property type="project" value="InterPro"/>
</dbReference>
<keyword evidence="2" id="KW-0227">DNA damage</keyword>
<dbReference type="GO" id="GO:0140664">
    <property type="term" value="F:ATP-dependent DNA damage sensor activity"/>
    <property type="evidence" value="ECO:0007669"/>
    <property type="project" value="InterPro"/>
</dbReference>
<dbReference type="InterPro" id="IPR014721">
    <property type="entry name" value="Ribsml_uS5_D2-typ_fold_subgr"/>
</dbReference>
<dbReference type="Gene3D" id="3.30.230.10">
    <property type="match status" value="1"/>
</dbReference>
<feature type="compositionally biased region" description="Low complexity" evidence="3">
    <location>
        <begin position="18"/>
        <end position="30"/>
    </location>
</feature>
<dbReference type="InterPro" id="IPR038973">
    <property type="entry name" value="MutL/Mlh/Pms-like"/>
</dbReference>
<evidence type="ECO:0000256" key="3">
    <source>
        <dbReference type="SAM" id="MobiDB-lite"/>
    </source>
</evidence>
<comment type="similarity">
    <text evidence="1">Belongs to the DNA mismatch repair MutL/HexB family.</text>
</comment>
<evidence type="ECO:0000256" key="2">
    <source>
        <dbReference type="ARBA" id="ARBA00022763"/>
    </source>
</evidence>
<dbReference type="FunFam" id="3.30.565.10:FF:000017">
    <property type="entry name" value="PMS1 homolog 1, mismatch repair system component"/>
    <property type="match status" value="1"/>
</dbReference>
<feature type="region of interest" description="Disordered" evidence="3">
    <location>
        <begin position="630"/>
        <end position="650"/>
    </location>
</feature>
<feature type="compositionally biased region" description="Basic and acidic residues" evidence="3">
    <location>
        <begin position="758"/>
        <end position="767"/>
    </location>
</feature>
<feature type="compositionally biased region" description="Polar residues" evidence="3">
    <location>
        <begin position="1"/>
        <end position="17"/>
    </location>
</feature>
<evidence type="ECO:0000259" key="4">
    <source>
        <dbReference type="SMART" id="SM01340"/>
    </source>
</evidence>
<dbReference type="InterPro" id="IPR036890">
    <property type="entry name" value="HATPase_C_sf"/>
</dbReference>
<accession>A0A9N9BYW5</accession>
<dbReference type="NCBIfam" id="TIGR00585">
    <property type="entry name" value="mutl"/>
    <property type="match status" value="1"/>
</dbReference>
<feature type="compositionally biased region" description="Polar residues" evidence="3">
    <location>
        <begin position="788"/>
        <end position="798"/>
    </location>
</feature>
<feature type="domain" description="DNA mismatch repair protein S5" evidence="4">
    <location>
        <begin position="409"/>
        <end position="557"/>
    </location>
</feature>
<dbReference type="InterPro" id="IPR013507">
    <property type="entry name" value="DNA_mismatch_S5_2-like"/>
</dbReference>
<dbReference type="SUPFAM" id="SSF55874">
    <property type="entry name" value="ATPase domain of HSP90 chaperone/DNA topoisomerase II/histidine kinase"/>
    <property type="match status" value="1"/>
</dbReference>
<proteinExistence type="inferred from homology"/>
<dbReference type="GO" id="GO:0016887">
    <property type="term" value="F:ATP hydrolysis activity"/>
    <property type="evidence" value="ECO:0007669"/>
    <property type="project" value="InterPro"/>
</dbReference>
<reference evidence="5" key="1">
    <citation type="submission" date="2021-06" db="EMBL/GenBank/DDBJ databases">
        <authorList>
            <person name="Kallberg Y."/>
            <person name="Tangrot J."/>
            <person name="Rosling A."/>
        </authorList>
    </citation>
    <scope>NUCLEOTIDE SEQUENCE</scope>
    <source>
        <strain evidence="5">87-6 pot B 2015</strain>
    </source>
</reference>
<feature type="compositionally biased region" description="Polar residues" evidence="3">
    <location>
        <begin position="740"/>
        <end position="754"/>
    </location>
</feature>
<dbReference type="Gene3D" id="3.30.565.10">
    <property type="entry name" value="Histidine kinase-like ATPase, C-terminal domain"/>
    <property type="match status" value="1"/>
</dbReference>
<dbReference type="InterPro" id="IPR020568">
    <property type="entry name" value="Ribosomal_Su5_D2-typ_SF"/>
</dbReference>
<dbReference type="PANTHER" id="PTHR10073:SF52">
    <property type="entry name" value="MISMATCH REPAIR ENDONUCLEASE PMS2"/>
    <property type="match status" value="1"/>
</dbReference>
<sequence>MSSNDNNQQPTPFSYTCNNNQNFQHNNNNNGTYSSIAAHSAPHVTAQPASHVTIFECYLPSNDGRIYHVFYTELSPLEITQRLNNGIDVSHVPEQHIPHHNHMQLLIQQQIQHSQAYQQNNAQNNTQQTDLCFWRTGWWNNPHSDSQFLTPHVDSSVSLELSQGICPRLETEQGKLAAPSGSEVAHLSDWLLKLLDNSTIRRISSGQVITKVEDVVKELIENSIDAESTSIEVKLVGDGLTSITVKDNGVGILECDRPAMALRNHTSKLYDFEGLSKVETYGFRGEALNSICAVTESTQITTKTENDPVAILYTLDHSGRILHAKSSGSSPGTTVTAIKLFSNVPVRRQVAKKISSLIGKNVQNLLIIYALAHPRIRFSLKQTYENNSKLKFNEGNWIQPAMKNTMDAVIKLFGNELANEVQFGVWSSKSEDIENVGNDNTEAQYIITLEAILPKPDAVSQIIFKNGKTFIYVNNRPVTTTRGEIKNLVSMVKSVYNVMACQNGWTGNSKTPFMWINIKLPTWVYDVNVEPNKNVALFHHGERLIEAVSNLLEMFYDLNNQREVQNTNVTMEGDQPIESILDEDTNSNGDIYVEEMNMDSLDRTIQESCTPPSTSEFYNIRSSKRDDLVSCSPSRSESSYRHSQRVSGTTTPIHDREIDASRMRKISSNISNDIRHYVRQEIHPAKVDKGKLKMYDDEGSRERHNFTKRSDRVQYVNSSHKDGTIDNWLKNCQTQNVEVPFTPTNLEPQITSPVNYDEQGRNDRSGDVSRNNNTDSLSHEDSLLSRDGVNQSPSQNYNRAVITRNKLPSQYNRGIEDLLLTPPNDKSAAMQKEGPVIQDLINPYNNKGIQLESDIIDSDLMDGLIDKRNSNERFADDDIAEVMCKRPRIDDNMEDVLVSETSRNDFNEFEDRDFTEASSINKDKIVHSESEVEINSNRLHNDSIGSLSTLTDNQQMQGKETGVRTIAIGKPTIDDLIKSGAINLSPTNDNRLAISLTDVLDQELKLKFDKPRILRRNRSTSRLNQIGYSLSYFNKLDYGMWVVTRKFNEKVVDIFIVHGESLFDARIRELVTLDTLITSTELNPTRKLLNPIDVTIEQLGSDRAIECLKSLTFDQIPDESGAGIWWNMITQKCLTANGVKVRWREDNGQIYIQLTHISPLVQFATVVEYFAHLMKHLCSLNIDSKEDIPFSNTRSRLTMQILAREARQMVKHEDWTINKRDDEMKQRVKDATTYLMRRMQNFKLNDLSVMGENENNDEATPIAMVEKKNEEEIWYNDEVVVKILWRNIEEEY</sequence>
<dbReference type="SUPFAM" id="SSF54211">
    <property type="entry name" value="Ribosomal protein S5 domain 2-like"/>
    <property type="match status" value="1"/>
</dbReference>
<dbReference type="InterPro" id="IPR002099">
    <property type="entry name" value="MutL/Mlh/PMS"/>
</dbReference>
<dbReference type="EMBL" id="CAJVPP010002042">
    <property type="protein sequence ID" value="CAG8584628.1"/>
    <property type="molecule type" value="Genomic_DNA"/>
</dbReference>
<keyword evidence="6" id="KW-1185">Reference proteome</keyword>
<dbReference type="Pfam" id="PF13589">
    <property type="entry name" value="HATPase_c_3"/>
    <property type="match status" value="1"/>
</dbReference>
<dbReference type="CDD" id="cd16926">
    <property type="entry name" value="HATPase_MutL-MLH-PMS-like"/>
    <property type="match status" value="1"/>
</dbReference>
<dbReference type="GO" id="GO:0005524">
    <property type="term" value="F:ATP binding"/>
    <property type="evidence" value="ECO:0007669"/>
    <property type="project" value="InterPro"/>
</dbReference>
<dbReference type="SMART" id="SM01340">
    <property type="entry name" value="DNA_mis_repair"/>
    <property type="match status" value="1"/>
</dbReference>
<dbReference type="GO" id="GO:0032389">
    <property type="term" value="C:MutLalpha complex"/>
    <property type="evidence" value="ECO:0007669"/>
    <property type="project" value="TreeGrafter"/>
</dbReference>
<organism evidence="5 6">
    <name type="scientific">Funneliformis mosseae</name>
    <name type="common">Endomycorrhizal fungus</name>
    <name type="synonym">Glomus mosseae</name>
    <dbReference type="NCBI Taxonomy" id="27381"/>
    <lineage>
        <taxon>Eukaryota</taxon>
        <taxon>Fungi</taxon>
        <taxon>Fungi incertae sedis</taxon>
        <taxon>Mucoromycota</taxon>
        <taxon>Glomeromycotina</taxon>
        <taxon>Glomeromycetes</taxon>
        <taxon>Glomerales</taxon>
        <taxon>Glomeraceae</taxon>
        <taxon>Funneliformis</taxon>
    </lineage>
</organism>
<protein>
    <submittedName>
        <fullName evidence="5">13736_t:CDS:1</fullName>
    </submittedName>
</protein>
<evidence type="ECO:0000256" key="1">
    <source>
        <dbReference type="ARBA" id="ARBA00006082"/>
    </source>
</evidence>
<feature type="region of interest" description="Disordered" evidence="3">
    <location>
        <begin position="740"/>
        <end position="805"/>
    </location>
</feature>